<evidence type="ECO:0000256" key="4">
    <source>
        <dbReference type="ARBA" id="ARBA00022679"/>
    </source>
</evidence>
<dbReference type="EMBL" id="JBHRYR010000003">
    <property type="protein sequence ID" value="MFC3852872.1"/>
    <property type="molecule type" value="Genomic_DNA"/>
</dbReference>
<keyword evidence="2 10" id="KW-0489">Methyltransferase</keyword>
<dbReference type="Gene3D" id="3.50.50.60">
    <property type="entry name" value="FAD/NAD(P)-binding domain"/>
    <property type="match status" value="1"/>
</dbReference>
<evidence type="ECO:0000256" key="3">
    <source>
        <dbReference type="ARBA" id="ARBA00022630"/>
    </source>
</evidence>
<comment type="caution">
    <text evidence="13">The sequence shown here is derived from an EMBL/GenBank/DDBJ whole genome shotgun (WGS) entry which is preliminary data.</text>
</comment>
<comment type="function">
    <text evidence="10">Catalyzes the last two steps in the biosynthesis of 5-methylaminomethyl-2-thiouridine (mnm(5)s(2)U) at the wobble position (U34) in tRNA. Catalyzes the FAD-dependent demodification of cmnm(5)s(2)U34 to nm(5)s(2)U34, followed by the transfer of a methyl group from S-adenosyl-L-methionine to nm(5)s(2)U34, to form mnm(5)s(2)U34.</text>
</comment>
<evidence type="ECO:0000256" key="6">
    <source>
        <dbReference type="ARBA" id="ARBA00022694"/>
    </source>
</evidence>
<dbReference type="PANTHER" id="PTHR13847:SF283">
    <property type="entry name" value="TRNA 5-METHYLAMINOMETHYL-2-THIOURIDINE BIOSYNTHESIS BIFUNCTIONAL PROTEIN MNMC"/>
    <property type="match status" value="1"/>
</dbReference>
<keyword evidence="4 10" id="KW-0808">Transferase</keyword>
<evidence type="ECO:0000256" key="10">
    <source>
        <dbReference type="HAMAP-Rule" id="MF_01102"/>
    </source>
</evidence>
<reference evidence="14" key="1">
    <citation type="journal article" date="2019" name="Int. J. Syst. Evol. Microbiol.">
        <title>The Global Catalogue of Microorganisms (GCM) 10K type strain sequencing project: providing services to taxonomists for standard genome sequencing and annotation.</title>
        <authorList>
            <consortium name="The Broad Institute Genomics Platform"/>
            <consortium name="The Broad Institute Genome Sequencing Center for Infectious Disease"/>
            <person name="Wu L."/>
            <person name="Ma J."/>
        </authorList>
    </citation>
    <scope>NUCLEOTIDE SEQUENCE [LARGE SCALE GENOMIC DNA]</scope>
    <source>
        <strain evidence="14">IBRC 10765</strain>
    </source>
</reference>
<dbReference type="RefSeq" id="WP_380695489.1">
    <property type="nucleotide sequence ID" value="NZ_JBHRYR010000003.1"/>
</dbReference>
<evidence type="ECO:0000259" key="12">
    <source>
        <dbReference type="Pfam" id="PF05430"/>
    </source>
</evidence>
<feature type="domain" description="FAD dependent oxidoreductase" evidence="11">
    <location>
        <begin position="255"/>
        <end position="603"/>
    </location>
</feature>
<keyword evidence="6 10" id="KW-0819">tRNA processing</keyword>
<name>A0ABV7ZZL4_9GAMM</name>
<dbReference type="NCBIfam" id="NF033855">
    <property type="entry name" value="tRNA_MNMC2"/>
    <property type="match status" value="1"/>
</dbReference>
<dbReference type="NCBIfam" id="TIGR03197">
    <property type="entry name" value="MnmC_Cterm"/>
    <property type="match status" value="1"/>
</dbReference>
<comment type="subcellular location">
    <subcellularLocation>
        <location evidence="10">Cytoplasm</location>
    </subcellularLocation>
</comment>
<dbReference type="EC" id="2.1.1.61" evidence="10"/>
<keyword evidence="7 10" id="KW-0274">FAD</keyword>
<dbReference type="GO" id="GO:0004808">
    <property type="term" value="F:tRNA (5-methylaminomethyl-2-thiouridylate)(34)-methyltransferase activity"/>
    <property type="evidence" value="ECO:0007669"/>
    <property type="project" value="UniProtKB-EC"/>
</dbReference>
<dbReference type="InterPro" id="IPR047785">
    <property type="entry name" value="tRNA_MNMC2"/>
</dbReference>
<feature type="domain" description="MnmC-like methyltransferase" evidence="12">
    <location>
        <begin position="113"/>
        <end position="224"/>
    </location>
</feature>
<dbReference type="InterPro" id="IPR029063">
    <property type="entry name" value="SAM-dependent_MTases_sf"/>
</dbReference>
<comment type="similarity">
    <text evidence="10">In the C-terminal section; belongs to the DAO family.</text>
</comment>
<keyword evidence="5 10" id="KW-0949">S-adenosyl-L-methionine</keyword>
<keyword evidence="8 10" id="KW-0560">Oxidoreductase</keyword>
<evidence type="ECO:0000256" key="9">
    <source>
        <dbReference type="ARBA" id="ARBA00023268"/>
    </source>
</evidence>
<dbReference type="Pfam" id="PF01266">
    <property type="entry name" value="DAO"/>
    <property type="match status" value="1"/>
</dbReference>
<dbReference type="InterPro" id="IPR017610">
    <property type="entry name" value="tRNA_S-uridine_synth_MnmC_C"/>
</dbReference>
<evidence type="ECO:0000313" key="14">
    <source>
        <dbReference type="Proteomes" id="UP001595617"/>
    </source>
</evidence>
<protein>
    <recommendedName>
        <fullName evidence="10">tRNA 5-methylaminomethyl-2-thiouridine biosynthesis bifunctional protein MnmC</fullName>
        <shortName evidence="10">tRNA mnm(5)s(2)U biosynthesis bifunctional protein</shortName>
    </recommendedName>
    <domain>
        <recommendedName>
            <fullName evidence="10">tRNA (mnm(5)s(2)U34)-methyltransferase</fullName>
            <ecNumber evidence="10">2.1.1.61</ecNumber>
        </recommendedName>
    </domain>
    <domain>
        <recommendedName>
            <fullName evidence="10">FAD-dependent cmnm(5)s(2)U34 oxidoreductase</fullName>
            <ecNumber evidence="10">1.5.-.-</ecNumber>
        </recommendedName>
    </domain>
</protein>
<keyword evidence="14" id="KW-1185">Reference proteome</keyword>
<dbReference type="SUPFAM" id="SSF51905">
    <property type="entry name" value="FAD/NAD(P)-binding domain"/>
    <property type="match status" value="1"/>
</dbReference>
<keyword evidence="1 10" id="KW-0963">Cytoplasm</keyword>
<dbReference type="HAMAP" id="MF_01102">
    <property type="entry name" value="MnmC"/>
    <property type="match status" value="1"/>
</dbReference>
<dbReference type="Gene3D" id="3.40.50.150">
    <property type="entry name" value="Vaccinia Virus protein VP39"/>
    <property type="match status" value="1"/>
</dbReference>
<evidence type="ECO:0000256" key="8">
    <source>
        <dbReference type="ARBA" id="ARBA00023002"/>
    </source>
</evidence>
<proteinExistence type="inferred from homology"/>
<sequence>MEFAELQWREGVPYSPRFDDIYFSRDGGRAETEHVFLAQNGLPERFPSAAGEFFTIGETGFGTGLNFVTTWQIWREQPRQARLHFVSVEKYPLAPDVMAALWQPMLASFPEAREFIAQYHSLTPGWNRFSFADAELTLYIGDATKGLQDLDATVDAWFLDGFTPAKNADLWSPTVFNAMASCSHPGTTLSSFTAALGVREQLTAAGFKVEKCQGFGHKRTMIRGRFVGFHGPMQRLSPTPRWPRLAASLSSQQQVGIVGSGIAAAELATRLRQRGFDVVLFSPDGPGSAASGNGQGAVYAKPGIEADPATQFYAQALSYRTRLWQAHGQEWPGNADGLLQLTTLERCARIAANSQHPFAQLMRPVSAAEASDLAGITLVQPALYFPQGGWLAPNAYCQQQLQGIEHIRHSVIGIEFDASTAQWVVTTQSQQEFRMDGLIIAAGQHSNGWPVTAHLPIKPVRGQVSAVQTSEKPPHQCVLCGETYLTPADINGQWHFGASFDVGSDHTNVLPQDSAENRLGLARLAPDVAAFLGDTPSTERAGVRATTPDYLPMAGPVRQPIQTTRKHPQSPIAHSEDFWPRLAVLTGLGSKGLASSALAAEQVVCYLTGEPSPMGYAQSSRLHPERFWLRARQKPSSVRHSVAEK</sequence>
<evidence type="ECO:0000256" key="1">
    <source>
        <dbReference type="ARBA" id="ARBA00022490"/>
    </source>
</evidence>
<keyword evidence="3 10" id="KW-0285">Flavoprotein</keyword>
<evidence type="ECO:0000256" key="2">
    <source>
        <dbReference type="ARBA" id="ARBA00022603"/>
    </source>
</evidence>
<dbReference type="InterPro" id="IPR023032">
    <property type="entry name" value="tRNA_MAMT_biosynth_bifunc_MnmC"/>
</dbReference>
<feature type="region of interest" description="FAD-dependent cmnm(5)s(2)U34 oxidoreductase" evidence="10">
    <location>
        <begin position="258"/>
        <end position="645"/>
    </location>
</feature>
<dbReference type="InterPro" id="IPR036188">
    <property type="entry name" value="FAD/NAD-bd_sf"/>
</dbReference>
<dbReference type="PANTHER" id="PTHR13847">
    <property type="entry name" value="SARCOSINE DEHYDROGENASE-RELATED"/>
    <property type="match status" value="1"/>
</dbReference>
<dbReference type="Gene3D" id="3.30.9.10">
    <property type="entry name" value="D-Amino Acid Oxidase, subunit A, domain 2"/>
    <property type="match status" value="1"/>
</dbReference>
<dbReference type="Pfam" id="PF05430">
    <property type="entry name" value="Methyltransf_30"/>
    <property type="match status" value="1"/>
</dbReference>
<keyword evidence="9 10" id="KW-0511">Multifunctional enzyme</keyword>
<comment type="similarity">
    <text evidence="10">In the N-terminal section; belongs to the methyltransferase superfamily. tRNA (mnm(5)s(2)U34)-methyltransferase family.</text>
</comment>
<dbReference type="Proteomes" id="UP001595617">
    <property type="component" value="Unassembled WGS sequence"/>
</dbReference>
<feature type="region of interest" description="tRNA (mnm(5)s(2)U34)-methyltransferase" evidence="10">
    <location>
        <begin position="1"/>
        <end position="227"/>
    </location>
</feature>
<evidence type="ECO:0000259" key="11">
    <source>
        <dbReference type="Pfam" id="PF01266"/>
    </source>
</evidence>
<dbReference type="GO" id="GO:0032259">
    <property type="term" value="P:methylation"/>
    <property type="evidence" value="ECO:0007669"/>
    <property type="project" value="UniProtKB-KW"/>
</dbReference>
<accession>A0ABV7ZZL4</accession>
<dbReference type="EC" id="1.5.-.-" evidence="10"/>
<gene>
    <name evidence="10 13" type="primary">mnmC</name>
    <name evidence="13" type="ORF">ACFOOG_08510</name>
</gene>
<comment type="cofactor">
    <cofactor evidence="10">
        <name>FAD</name>
        <dbReference type="ChEBI" id="CHEBI:57692"/>
    </cofactor>
</comment>
<evidence type="ECO:0000313" key="13">
    <source>
        <dbReference type="EMBL" id="MFC3852872.1"/>
    </source>
</evidence>
<evidence type="ECO:0000256" key="7">
    <source>
        <dbReference type="ARBA" id="ARBA00022827"/>
    </source>
</evidence>
<comment type="catalytic activity">
    <reaction evidence="10">
        <text>5-aminomethyl-2-thiouridine(34) in tRNA + S-adenosyl-L-methionine = 5-methylaminomethyl-2-thiouridine(34) in tRNA + S-adenosyl-L-homocysteine + H(+)</text>
        <dbReference type="Rhea" id="RHEA:19569"/>
        <dbReference type="Rhea" id="RHEA-COMP:10195"/>
        <dbReference type="Rhea" id="RHEA-COMP:10197"/>
        <dbReference type="ChEBI" id="CHEBI:15378"/>
        <dbReference type="ChEBI" id="CHEBI:57856"/>
        <dbReference type="ChEBI" id="CHEBI:59789"/>
        <dbReference type="ChEBI" id="CHEBI:74454"/>
        <dbReference type="ChEBI" id="CHEBI:74455"/>
        <dbReference type="EC" id="2.1.1.61"/>
    </reaction>
</comment>
<dbReference type="InterPro" id="IPR008471">
    <property type="entry name" value="MnmC-like_methylTransf"/>
</dbReference>
<organism evidence="13 14">
    <name type="scientific">Saccharospirillum mangrovi</name>
    <dbReference type="NCBI Taxonomy" id="2161747"/>
    <lineage>
        <taxon>Bacteria</taxon>
        <taxon>Pseudomonadati</taxon>
        <taxon>Pseudomonadota</taxon>
        <taxon>Gammaproteobacteria</taxon>
        <taxon>Oceanospirillales</taxon>
        <taxon>Saccharospirillaceae</taxon>
        <taxon>Saccharospirillum</taxon>
    </lineage>
</organism>
<dbReference type="InterPro" id="IPR006076">
    <property type="entry name" value="FAD-dep_OxRdtase"/>
</dbReference>
<evidence type="ECO:0000256" key="5">
    <source>
        <dbReference type="ARBA" id="ARBA00022691"/>
    </source>
</evidence>